<dbReference type="EMBL" id="JARVII010000013">
    <property type="protein sequence ID" value="MDG9699540.1"/>
    <property type="molecule type" value="Genomic_DNA"/>
</dbReference>
<dbReference type="SUPFAM" id="SSF103032">
    <property type="entry name" value="Hypothetical protein YwqG"/>
    <property type="match status" value="1"/>
</dbReference>
<dbReference type="Pfam" id="PF09234">
    <property type="entry name" value="DUF1963"/>
    <property type="match status" value="1"/>
</dbReference>
<accession>A0AAW6RH13</accession>
<dbReference type="Proteomes" id="UP001237156">
    <property type="component" value="Unassembled WGS sequence"/>
</dbReference>
<organism evidence="1 2">
    <name type="scientific">Ottowia cancrivicina</name>
    <dbReference type="NCBI Taxonomy" id="3040346"/>
    <lineage>
        <taxon>Bacteria</taxon>
        <taxon>Pseudomonadati</taxon>
        <taxon>Pseudomonadota</taxon>
        <taxon>Betaproteobacteria</taxon>
        <taxon>Burkholderiales</taxon>
        <taxon>Comamonadaceae</taxon>
        <taxon>Ottowia</taxon>
    </lineage>
</organism>
<gene>
    <name evidence="1" type="ORF">QB898_07430</name>
</gene>
<name>A0AAW6RH13_9BURK</name>
<dbReference type="Gene3D" id="2.30.320.10">
    <property type="entry name" value="YwqG-like"/>
    <property type="match status" value="1"/>
</dbReference>
<keyword evidence="2" id="KW-1185">Reference proteome</keyword>
<dbReference type="InterPro" id="IPR015315">
    <property type="entry name" value="DUF1963"/>
</dbReference>
<reference evidence="1 2" key="1">
    <citation type="submission" date="2023-04" db="EMBL/GenBank/DDBJ databases">
        <title>Ottowia paracancer sp. nov., isolated from human stomach.</title>
        <authorList>
            <person name="Song Y."/>
        </authorList>
    </citation>
    <scope>NUCLEOTIDE SEQUENCE [LARGE SCALE GENOMIC DNA]</scope>
    <source>
        <strain evidence="1 2">10c7w1</strain>
    </source>
</reference>
<proteinExistence type="predicted"/>
<comment type="caution">
    <text evidence="1">The sequence shown here is derived from an EMBL/GenBank/DDBJ whole genome shotgun (WGS) entry which is preliminary data.</text>
</comment>
<dbReference type="InterPro" id="IPR035948">
    <property type="entry name" value="YwqG-like_sf"/>
</dbReference>
<sequence length="268" mass="30946">CAEITLLPAEHLTVWQSKLGGQPYWPKDMEYPRNAKGRPLHLLAQINFAETPPLPDFPEEGILQFFIVPNPEIPDMWGMNIDDPARPDGFRVIYHPAPLLEAAGLSHDFGFLNDQPKPESKSWFRRLFAPSEIQFQMPFTSPCAMRFDLQQKFASLDEPGLEFTGQGVPEVNENFLQDASRAASLKDFHDIFNRTLEWDGHRLGGYGNCIQYDERRNGYCDYVLLLQIDGDDKNGVIWGDCGACHFYIHPRDLRQRDFSRVLYEWQCY</sequence>
<feature type="non-terminal residue" evidence="1">
    <location>
        <position position="1"/>
    </location>
</feature>
<dbReference type="RefSeq" id="WP_279524430.1">
    <property type="nucleotide sequence ID" value="NZ_JARVII010000013.1"/>
</dbReference>
<dbReference type="AlphaFoldDB" id="A0AAW6RH13"/>
<dbReference type="PANTHER" id="PTHR36436:SF6">
    <property type="entry name" value="SLL5081 PROTEIN"/>
    <property type="match status" value="1"/>
</dbReference>
<protein>
    <submittedName>
        <fullName evidence="1">YwqG family protein</fullName>
    </submittedName>
</protein>
<dbReference type="PANTHER" id="PTHR36436">
    <property type="entry name" value="SLL5081 PROTEIN"/>
    <property type="match status" value="1"/>
</dbReference>
<evidence type="ECO:0000313" key="1">
    <source>
        <dbReference type="EMBL" id="MDG9699540.1"/>
    </source>
</evidence>
<evidence type="ECO:0000313" key="2">
    <source>
        <dbReference type="Proteomes" id="UP001237156"/>
    </source>
</evidence>